<evidence type="ECO:0000256" key="19">
    <source>
        <dbReference type="ARBA" id="ARBA00044770"/>
    </source>
</evidence>
<dbReference type="GO" id="GO:0071555">
    <property type="term" value="P:cell wall organization"/>
    <property type="evidence" value="ECO:0007669"/>
    <property type="project" value="UniProtKB-KW"/>
</dbReference>
<reference evidence="23" key="1">
    <citation type="journal article" date="2021" name="PeerJ">
        <title>Extensive microbial diversity within the chicken gut microbiome revealed by metagenomics and culture.</title>
        <authorList>
            <person name="Gilroy R."/>
            <person name="Ravi A."/>
            <person name="Getino M."/>
            <person name="Pursley I."/>
            <person name="Horton D.L."/>
            <person name="Alikhan N.F."/>
            <person name="Baker D."/>
            <person name="Gharbi K."/>
            <person name="Hall N."/>
            <person name="Watson M."/>
            <person name="Adriaenssens E.M."/>
            <person name="Foster-Nyarko E."/>
            <person name="Jarju S."/>
            <person name="Secka A."/>
            <person name="Antonio M."/>
            <person name="Oren A."/>
            <person name="Chaudhuri R.R."/>
            <person name="La Ragione R."/>
            <person name="Hildebrand F."/>
            <person name="Pallen M.J."/>
        </authorList>
    </citation>
    <scope>NUCLEOTIDE SEQUENCE</scope>
    <source>
        <strain evidence="23">CHK199-9574</strain>
    </source>
</reference>
<keyword evidence="9" id="KW-0573">Peptidoglycan synthesis</keyword>
<evidence type="ECO:0000313" key="23">
    <source>
        <dbReference type="EMBL" id="HIY78373.1"/>
    </source>
</evidence>
<feature type="transmembrane region" description="Helical" evidence="22">
    <location>
        <begin position="65"/>
        <end position="83"/>
    </location>
</feature>
<gene>
    <name evidence="23" type="primary">ftsW</name>
    <name evidence="23" type="ORF">H9728_04950</name>
</gene>
<dbReference type="GO" id="GO:0051301">
    <property type="term" value="P:cell division"/>
    <property type="evidence" value="ECO:0007669"/>
    <property type="project" value="UniProtKB-KW"/>
</dbReference>
<dbReference type="EMBL" id="DXCO01000035">
    <property type="protein sequence ID" value="HIY78373.1"/>
    <property type="molecule type" value="Genomic_DNA"/>
</dbReference>
<comment type="subcellular location">
    <subcellularLocation>
        <location evidence="1">Cell membrane</location>
        <topology evidence="1">Multi-pass membrane protein</topology>
    </subcellularLocation>
</comment>
<dbReference type="InterPro" id="IPR001182">
    <property type="entry name" value="FtsW/RodA"/>
</dbReference>
<evidence type="ECO:0000256" key="1">
    <source>
        <dbReference type="ARBA" id="ARBA00004651"/>
    </source>
</evidence>
<feature type="transmembrane region" description="Helical" evidence="22">
    <location>
        <begin position="25"/>
        <end position="45"/>
    </location>
</feature>
<keyword evidence="11 22" id="KW-0472">Membrane</keyword>
<dbReference type="EC" id="2.4.99.28" evidence="19"/>
<dbReference type="GO" id="GO:0005886">
    <property type="term" value="C:plasma membrane"/>
    <property type="evidence" value="ECO:0007669"/>
    <property type="project" value="UniProtKB-SubCell"/>
</dbReference>
<sequence>MQASAKRIAASEKTSSVKRLFSGEIAIPCLVVLLAAFGVLMVYSASSYTAEKTYGDAFFFMKKQLVGFILGIVAMAGACFFPYRKLAKFKWVALGVSLVLLAAVFIPGLGIENYGATRWIGIGPITIQPSEIAKYGFVIFAASYASEKPERMKKFVGMLPVLGAGAGICLLVILEPNMSITMCIGLLMVAMLFLSGVKIRHFLVILIPVLLAVPVLIVMEPYRLKRLYAFIDPWQSPQGEGYQLIQSLYALGNGGWFGVGLFNSRQKYRFLPFAESDFILSVIGEEFGFVGILLLFAAAGALIYFGIRTAARSRDLFGFLLASGITMVYAIQTVINALVVSGSIPPTGLPLPLISSGNTSLIFTMAAMGVLYNISREGKRAGPKTAKAFRRVKNNTEN</sequence>
<keyword evidence="5" id="KW-0328">Glycosyltransferase</keyword>
<evidence type="ECO:0000256" key="3">
    <source>
        <dbReference type="ARBA" id="ARBA00022475"/>
    </source>
</evidence>
<keyword evidence="4" id="KW-0132">Cell division</keyword>
<evidence type="ECO:0000313" key="24">
    <source>
        <dbReference type="Proteomes" id="UP000824135"/>
    </source>
</evidence>
<comment type="caution">
    <text evidence="23">The sequence shown here is derived from an EMBL/GenBank/DDBJ whole genome shotgun (WGS) entry which is preliminary data.</text>
</comment>
<evidence type="ECO:0000256" key="9">
    <source>
        <dbReference type="ARBA" id="ARBA00022984"/>
    </source>
</evidence>
<evidence type="ECO:0000256" key="6">
    <source>
        <dbReference type="ARBA" id="ARBA00022679"/>
    </source>
</evidence>
<comment type="catalytic activity">
    <reaction evidence="20">
        <text>[GlcNAc-(1-&gt;4)-Mur2Ac(oyl-L-Ala-gamma-D-Glu-L-Lys-D-Ala-D-Ala)](n)-di-trans,octa-cis-undecaprenyl diphosphate + beta-D-GlcNAc-(1-&gt;4)-Mur2Ac(oyl-L-Ala-gamma-D-Glu-L-Lys-D-Ala-D-Ala)-di-trans,octa-cis-undecaprenyl diphosphate = [GlcNAc-(1-&gt;4)-Mur2Ac(oyl-L-Ala-gamma-D-Glu-L-Lys-D-Ala-D-Ala)](n+1)-di-trans,octa-cis-undecaprenyl diphosphate + di-trans,octa-cis-undecaprenyl diphosphate + H(+)</text>
        <dbReference type="Rhea" id="RHEA:23708"/>
        <dbReference type="Rhea" id="RHEA-COMP:9602"/>
        <dbReference type="Rhea" id="RHEA-COMP:9603"/>
        <dbReference type="ChEBI" id="CHEBI:15378"/>
        <dbReference type="ChEBI" id="CHEBI:58405"/>
        <dbReference type="ChEBI" id="CHEBI:60033"/>
        <dbReference type="ChEBI" id="CHEBI:78435"/>
        <dbReference type="EC" id="2.4.99.28"/>
    </reaction>
</comment>
<feature type="transmembrane region" description="Helical" evidence="22">
    <location>
        <begin position="155"/>
        <end position="173"/>
    </location>
</feature>
<feature type="transmembrane region" description="Helical" evidence="22">
    <location>
        <begin position="89"/>
        <end position="111"/>
    </location>
</feature>
<keyword evidence="13" id="KW-0961">Cell wall biogenesis/degradation</keyword>
<evidence type="ECO:0000256" key="2">
    <source>
        <dbReference type="ARBA" id="ARBA00004752"/>
    </source>
</evidence>
<evidence type="ECO:0000256" key="8">
    <source>
        <dbReference type="ARBA" id="ARBA00022960"/>
    </source>
</evidence>
<comment type="function">
    <text evidence="21">Peptidoglycan polymerase that is essential for cell division.</text>
</comment>
<evidence type="ECO:0000256" key="13">
    <source>
        <dbReference type="ARBA" id="ARBA00023316"/>
    </source>
</evidence>
<keyword evidence="8" id="KW-0133">Cell shape</keyword>
<feature type="transmembrane region" description="Helical" evidence="22">
    <location>
        <begin position="202"/>
        <end position="219"/>
    </location>
</feature>
<keyword evidence="6" id="KW-0808">Transferase</keyword>
<dbReference type="GO" id="GO:0015648">
    <property type="term" value="F:lipid-linked peptidoglycan transporter activity"/>
    <property type="evidence" value="ECO:0007669"/>
    <property type="project" value="TreeGrafter"/>
</dbReference>
<evidence type="ECO:0000256" key="11">
    <source>
        <dbReference type="ARBA" id="ARBA00023136"/>
    </source>
</evidence>
<feature type="transmembrane region" description="Helical" evidence="22">
    <location>
        <begin position="179"/>
        <end position="195"/>
    </location>
</feature>
<feature type="transmembrane region" description="Helical" evidence="22">
    <location>
        <begin position="319"/>
        <end position="339"/>
    </location>
</feature>
<proteinExistence type="inferred from homology"/>
<keyword evidence="10 22" id="KW-1133">Transmembrane helix</keyword>
<evidence type="ECO:0000256" key="21">
    <source>
        <dbReference type="ARBA" id="ARBA00049966"/>
    </source>
</evidence>
<organism evidence="23 24">
    <name type="scientific">Candidatus Borkfalkia excrementavium</name>
    <dbReference type="NCBI Taxonomy" id="2838505"/>
    <lineage>
        <taxon>Bacteria</taxon>
        <taxon>Bacillati</taxon>
        <taxon>Bacillota</taxon>
        <taxon>Clostridia</taxon>
        <taxon>Christensenellales</taxon>
        <taxon>Christensenellaceae</taxon>
        <taxon>Candidatus Borkfalkia</taxon>
    </lineage>
</organism>
<accession>A0A9D2CF15</accession>
<evidence type="ECO:0000256" key="7">
    <source>
        <dbReference type="ARBA" id="ARBA00022692"/>
    </source>
</evidence>
<dbReference type="Proteomes" id="UP000824135">
    <property type="component" value="Unassembled WGS sequence"/>
</dbReference>
<evidence type="ECO:0000256" key="22">
    <source>
        <dbReference type="SAM" id="Phobius"/>
    </source>
</evidence>
<dbReference type="GO" id="GO:0008360">
    <property type="term" value="P:regulation of cell shape"/>
    <property type="evidence" value="ECO:0007669"/>
    <property type="project" value="UniProtKB-KW"/>
</dbReference>
<evidence type="ECO:0000256" key="17">
    <source>
        <dbReference type="ARBA" id="ARBA00041185"/>
    </source>
</evidence>
<keyword evidence="3" id="KW-1003">Cell membrane</keyword>
<dbReference type="NCBIfam" id="TIGR02614">
    <property type="entry name" value="ftsW"/>
    <property type="match status" value="1"/>
</dbReference>
<name>A0A9D2CF15_9FIRM</name>
<dbReference type="GO" id="GO:0008955">
    <property type="term" value="F:peptidoglycan glycosyltransferase activity"/>
    <property type="evidence" value="ECO:0007669"/>
    <property type="project" value="UniProtKB-EC"/>
</dbReference>
<feature type="transmembrane region" description="Helical" evidence="22">
    <location>
        <begin position="287"/>
        <end position="307"/>
    </location>
</feature>
<evidence type="ECO:0000256" key="12">
    <source>
        <dbReference type="ARBA" id="ARBA00023306"/>
    </source>
</evidence>
<comment type="pathway">
    <text evidence="2">Cell wall biogenesis; peptidoglycan biosynthesis.</text>
</comment>
<dbReference type="GO" id="GO:0032153">
    <property type="term" value="C:cell division site"/>
    <property type="evidence" value="ECO:0007669"/>
    <property type="project" value="TreeGrafter"/>
</dbReference>
<comment type="similarity">
    <text evidence="16">Belongs to the SEDS family. FtsW subfamily.</text>
</comment>
<evidence type="ECO:0000256" key="16">
    <source>
        <dbReference type="ARBA" id="ARBA00038053"/>
    </source>
</evidence>
<protein>
    <recommendedName>
        <fullName evidence="17">Probable peptidoglycan glycosyltransferase FtsW</fullName>
        <ecNumber evidence="19">2.4.99.28</ecNumber>
    </recommendedName>
    <alternativeName>
        <fullName evidence="18">Cell division protein FtsW</fullName>
    </alternativeName>
    <alternativeName>
        <fullName evidence="15">Cell wall polymerase</fullName>
    </alternativeName>
    <alternativeName>
        <fullName evidence="14">Peptidoglycan polymerase</fullName>
    </alternativeName>
</protein>
<keyword evidence="12" id="KW-0131">Cell cycle</keyword>
<dbReference type="InterPro" id="IPR013437">
    <property type="entry name" value="FtsW"/>
</dbReference>
<dbReference type="PANTHER" id="PTHR30474">
    <property type="entry name" value="CELL CYCLE PROTEIN"/>
    <property type="match status" value="1"/>
</dbReference>
<dbReference type="Pfam" id="PF01098">
    <property type="entry name" value="FTSW_RODA_SPOVE"/>
    <property type="match status" value="1"/>
</dbReference>
<dbReference type="AlphaFoldDB" id="A0A9D2CF15"/>
<evidence type="ECO:0000256" key="20">
    <source>
        <dbReference type="ARBA" id="ARBA00049902"/>
    </source>
</evidence>
<evidence type="ECO:0000256" key="10">
    <source>
        <dbReference type="ARBA" id="ARBA00022989"/>
    </source>
</evidence>
<evidence type="ECO:0000256" key="5">
    <source>
        <dbReference type="ARBA" id="ARBA00022676"/>
    </source>
</evidence>
<reference evidence="23" key="2">
    <citation type="submission" date="2021-04" db="EMBL/GenBank/DDBJ databases">
        <authorList>
            <person name="Gilroy R."/>
        </authorList>
    </citation>
    <scope>NUCLEOTIDE SEQUENCE</scope>
    <source>
        <strain evidence="23">CHK199-9574</strain>
    </source>
</reference>
<evidence type="ECO:0000256" key="18">
    <source>
        <dbReference type="ARBA" id="ARBA00041418"/>
    </source>
</evidence>
<evidence type="ECO:0000256" key="14">
    <source>
        <dbReference type="ARBA" id="ARBA00032370"/>
    </source>
</evidence>
<dbReference type="GO" id="GO:0009252">
    <property type="term" value="P:peptidoglycan biosynthetic process"/>
    <property type="evidence" value="ECO:0007669"/>
    <property type="project" value="UniProtKB-KW"/>
</dbReference>
<dbReference type="PANTHER" id="PTHR30474:SF2">
    <property type="entry name" value="PEPTIDOGLYCAN GLYCOSYLTRANSFERASE FTSW-RELATED"/>
    <property type="match status" value="1"/>
</dbReference>
<feature type="transmembrane region" description="Helical" evidence="22">
    <location>
        <begin position="351"/>
        <end position="374"/>
    </location>
</feature>
<evidence type="ECO:0000256" key="4">
    <source>
        <dbReference type="ARBA" id="ARBA00022618"/>
    </source>
</evidence>
<evidence type="ECO:0000256" key="15">
    <source>
        <dbReference type="ARBA" id="ARBA00033270"/>
    </source>
</evidence>
<keyword evidence="7 22" id="KW-0812">Transmembrane</keyword>